<proteinExistence type="predicted"/>
<reference evidence="1 2" key="1">
    <citation type="submission" date="2023-04" db="EMBL/GenBank/DDBJ databases">
        <title>Clostridium tannerae sp. nov., isolated from the fecal material of an alpaca.</title>
        <authorList>
            <person name="Miller S."/>
            <person name="Hendry M."/>
            <person name="King J."/>
            <person name="Sankaranarayanan K."/>
            <person name="Lawson P.A."/>
        </authorList>
    </citation>
    <scope>NUCLEOTIDE SEQUENCE [LARGE SCALE GENOMIC DNA]</scope>
    <source>
        <strain evidence="1 2">A1-XYC3</strain>
    </source>
</reference>
<evidence type="ECO:0000313" key="2">
    <source>
        <dbReference type="Proteomes" id="UP001281656"/>
    </source>
</evidence>
<name>A0ABU4JP93_9CLOT</name>
<dbReference type="EMBL" id="JARUJP010000001">
    <property type="protein sequence ID" value="MDW8799969.1"/>
    <property type="molecule type" value="Genomic_DNA"/>
</dbReference>
<sequence>MSICRVRDVVKRPDCIALSKVGRCTRLNIGKCKGEECTFKRTHKEEFNSIQHAYQRLANLDRSIQSHIAKKYYGGYMPWSKGNLLESMENIES</sequence>
<dbReference type="RefSeq" id="WP_318796602.1">
    <property type="nucleotide sequence ID" value="NZ_JARUJP010000001.1"/>
</dbReference>
<keyword evidence="2" id="KW-1185">Reference proteome</keyword>
<organism evidence="1 2">
    <name type="scientific">Clostridium tanneri</name>
    <dbReference type="NCBI Taxonomy" id="3037988"/>
    <lineage>
        <taxon>Bacteria</taxon>
        <taxon>Bacillati</taxon>
        <taxon>Bacillota</taxon>
        <taxon>Clostridia</taxon>
        <taxon>Eubacteriales</taxon>
        <taxon>Clostridiaceae</taxon>
        <taxon>Clostridium</taxon>
    </lineage>
</organism>
<dbReference type="Proteomes" id="UP001281656">
    <property type="component" value="Unassembled WGS sequence"/>
</dbReference>
<comment type="caution">
    <text evidence="1">The sequence shown here is derived from an EMBL/GenBank/DDBJ whole genome shotgun (WGS) entry which is preliminary data.</text>
</comment>
<protein>
    <submittedName>
        <fullName evidence="1">Uncharacterized protein</fullName>
    </submittedName>
</protein>
<evidence type="ECO:0000313" key="1">
    <source>
        <dbReference type="EMBL" id="MDW8799969.1"/>
    </source>
</evidence>
<gene>
    <name evidence="1" type="ORF">P8V03_02235</name>
</gene>
<accession>A0ABU4JP93</accession>